<feature type="compositionally biased region" description="Pro residues" evidence="4">
    <location>
        <begin position="498"/>
        <end position="559"/>
    </location>
</feature>
<dbReference type="RefSeq" id="WP_115326382.1">
    <property type="nucleotide sequence ID" value="NZ_JACKST010000032.1"/>
</dbReference>
<dbReference type="PRINTS" id="PR01217">
    <property type="entry name" value="PRICHEXTENSN"/>
</dbReference>
<keyword evidence="2" id="KW-0067">ATP-binding</keyword>
<dbReference type="PANTHER" id="PTHR42749:SF1">
    <property type="entry name" value="CELL SHAPE-DETERMINING PROTEIN MREB"/>
    <property type="match status" value="1"/>
</dbReference>
<dbReference type="AlphaFoldDB" id="A0A378SEX5"/>
<evidence type="ECO:0000256" key="2">
    <source>
        <dbReference type="ARBA" id="ARBA00022840"/>
    </source>
</evidence>
<dbReference type="CDD" id="cd10170">
    <property type="entry name" value="ASKHA_NBD_HSP70"/>
    <property type="match status" value="1"/>
</dbReference>
<dbReference type="Pfam" id="PF00012">
    <property type="entry name" value="HSP70"/>
    <property type="match status" value="1"/>
</dbReference>
<dbReference type="SUPFAM" id="SSF53067">
    <property type="entry name" value="Actin-like ATPase domain"/>
    <property type="match status" value="1"/>
</dbReference>
<keyword evidence="3" id="KW-0143">Chaperone</keyword>
<dbReference type="Gene3D" id="3.90.640.10">
    <property type="entry name" value="Actin, Chain A, domain 4"/>
    <property type="match status" value="1"/>
</dbReference>
<dbReference type="GO" id="GO:0140662">
    <property type="term" value="F:ATP-dependent protein folding chaperone"/>
    <property type="evidence" value="ECO:0007669"/>
    <property type="project" value="InterPro"/>
</dbReference>
<feature type="compositionally biased region" description="Low complexity" evidence="4">
    <location>
        <begin position="458"/>
        <end position="497"/>
    </location>
</feature>
<reference evidence="5 6" key="1">
    <citation type="submission" date="2018-06" db="EMBL/GenBank/DDBJ databases">
        <authorList>
            <consortium name="Pathogen Informatics"/>
            <person name="Doyle S."/>
        </authorList>
    </citation>
    <scope>NUCLEOTIDE SEQUENCE [LARGE SCALE GENOMIC DNA]</scope>
    <source>
        <strain evidence="5 6">NCTC10742</strain>
    </source>
</reference>
<keyword evidence="1" id="KW-0547">Nucleotide-binding</keyword>
<evidence type="ECO:0000256" key="4">
    <source>
        <dbReference type="SAM" id="MobiDB-lite"/>
    </source>
</evidence>
<organism evidence="5 6">
    <name type="scientific">Mycolicibacterium gilvum</name>
    <dbReference type="NCBI Taxonomy" id="1804"/>
    <lineage>
        <taxon>Bacteria</taxon>
        <taxon>Bacillati</taxon>
        <taxon>Actinomycetota</taxon>
        <taxon>Actinomycetes</taxon>
        <taxon>Mycobacteriales</taxon>
        <taxon>Mycobacteriaceae</taxon>
        <taxon>Mycolicibacterium</taxon>
    </lineage>
</organism>
<accession>A0A378SEX5</accession>
<dbReference type="Proteomes" id="UP000254291">
    <property type="component" value="Unassembled WGS sequence"/>
</dbReference>
<dbReference type="InterPro" id="IPR013126">
    <property type="entry name" value="Hsp_70_fam"/>
</dbReference>
<evidence type="ECO:0000313" key="6">
    <source>
        <dbReference type="Proteomes" id="UP000254291"/>
    </source>
</evidence>
<dbReference type="GO" id="GO:0005524">
    <property type="term" value="F:ATP binding"/>
    <property type="evidence" value="ECO:0007669"/>
    <property type="project" value="UniProtKB-KW"/>
</dbReference>
<evidence type="ECO:0000256" key="1">
    <source>
        <dbReference type="ARBA" id="ARBA00022741"/>
    </source>
</evidence>
<feature type="compositionally biased region" description="Low complexity" evidence="4">
    <location>
        <begin position="560"/>
        <end position="602"/>
    </location>
</feature>
<dbReference type="EMBL" id="UGQM01000001">
    <property type="protein sequence ID" value="STZ41250.1"/>
    <property type="molecule type" value="Genomic_DNA"/>
</dbReference>
<proteinExistence type="predicted"/>
<dbReference type="PANTHER" id="PTHR42749">
    <property type="entry name" value="CELL SHAPE-DETERMINING PROTEIN MREB"/>
    <property type="match status" value="1"/>
</dbReference>
<dbReference type="InterPro" id="IPR043129">
    <property type="entry name" value="ATPase_NBD"/>
</dbReference>
<protein>
    <submittedName>
        <fullName evidence="5">Molecular chaperone</fullName>
    </submittedName>
</protein>
<dbReference type="Gene3D" id="3.30.420.40">
    <property type="match status" value="2"/>
</dbReference>
<feature type="region of interest" description="Disordered" evidence="4">
    <location>
        <begin position="458"/>
        <end position="602"/>
    </location>
</feature>
<name>A0A378SEX5_9MYCO</name>
<gene>
    <name evidence="5" type="primary">dnaK_2</name>
    <name evidence="5" type="ORF">NCTC10742_00453</name>
</gene>
<sequence length="602" mass="60244">MRSCLGVSLGTANLVAVADGRATVRPAAVTVPSGLSVTGFVERVGDPVPLVLADHSVHRPETLAAAAVEDLTRWASPQRRPDLVTVAVPAHWSGAAIGAFRSAAPHVTVVSEVSAAVTALQASPGLPTRGVIALCDLGAGGSSITLVDAGNGFAPVGDTVRLDVLSGDGVDGAVLQHVLAEIETDPGGTAHVAALSGLRDRCRAAKERLSVETATGLVWGRTTVRLTRPELEALIDDAVGGFVDAVVTTLHRYGVSPAALAAVATVGGGARIPLVTERLSEALQRPVVTTPGAALAAAAGAELLARRGAEPVAQTVSVAAPMTAANATVAAPVTPLAWSAEADDPGAHAVFEDETVYATAYARPDVHFEPDEIDEADVEPLGWYRRPGVLFAAAACLAAVATTGLVLTAQVGPVEADASDIAAPVATAPVQAPTMPVEIAPPPPPVTETVAAAPAPRVVQAAPQSPAPQRVVAKQAAPQAVPRPAAPATETGAAPAPSTTPTPTPTPSSTPTPTPSSTPTPTPSSTPTPTPTPTSTPPPTPTPTPTSTPAPTSTPPPVTSQPVPVETPTATQEPAPAETTVSETPATETPATECVPTAELAC</sequence>
<evidence type="ECO:0000313" key="5">
    <source>
        <dbReference type="EMBL" id="STZ41250.1"/>
    </source>
</evidence>
<evidence type="ECO:0000256" key="3">
    <source>
        <dbReference type="ARBA" id="ARBA00023186"/>
    </source>
</evidence>